<dbReference type="SUPFAM" id="SSF144232">
    <property type="entry name" value="HIT/MYND zinc finger-like"/>
    <property type="match status" value="1"/>
</dbReference>
<comment type="caution">
    <text evidence="7">The sequence shown here is derived from an EMBL/GenBank/DDBJ whole genome shotgun (WGS) entry which is preliminary data.</text>
</comment>
<dbReference type="GO" id="GO:0008270">
    <property type="term" value="F:zinc ion binding"/>
    <property type="evidence" value="ECO:0007669"/>
    <property type="project" value="UniProtKB-KW"/>
</dbReference>
<dbReference type="InterPro" id="IPR027974">
    <property type="entry name" value="DUF4470"/>
</dbReference>
<reference evidence="7" key="1">
    <citation type="journal article" date="2023" name="Mol. Phylogenet. Evol.">
        <title>Genome-scale phylogeny and comparative genomics of the fungal order Sordariales.</title>
        <authorList>
            <person name="Hensen N."/>
            <person name="Bonometti L."/>
            <person name="Westerberg I."/>
            <person name="Brannstrom I.O."/>
            <person name="Guillou S."/>
            <person name="Cros-Aarteil S."/>
            <person name="Calhoun S."/>
            <person name="Haridas S."/>
            <person name="Kuo A."/>
            <person name="Mondo S."/>
            <person name="Pangilinan J."/>
            <person name="Riley R."/>
            <person name="LaButti K."/>
            <person name="Andreopoulos B."/>
            <person name="Lipzen A."/>
            <person name="Chen C."/>
            <person name="Yan M."/>
            <person name="Daum C."/>
            <person name="Ng V."/>
            <person name="Clum A."/>
            <person name="Steindorff A."/>
            <person name="Ohm R.A."/>
            <person name="Martin F."/>
            <person name="Silar P."/>
            <person name="Natvig D.O."/>
            <person name="Lalanne C."/>
            <person name="Gautier V."/>
            <person name="Ament-Velasquez S.L."/>
            <person name="Kruys A."/>
            <person name="Hutchinson M.I."/>
            <person name="Powell A.J."/>
            <person name="Barry K."/>
            <person name="Miller A.N."/>
            <person name="Grigoriev I.V."/>
            <person name="Debuchy R."/>
            <person name="Gladieux P."/>
            <person name="Hiltunen Thoren M."/>
            <person name="Johannesson H."/>
        </authorList>
    </citation>
    <scope>NUCLEOTIDE SEQUENCE</scope>
    <source>
        <strain evidence="7">CBS 626.80</strain>
    </source>
</reference>
<dbReference type="PROSITE" id="PS50865">
    <property type="entry name" value="ZF_MYND_2"/>
    <property type="match status" value="1"/>
</dbReference>
<dbReference type="Gene3D" id="6.10.140.2220">
    <property type="match status" value="1"/>
</dbReference>
<feature type="compositionally biased region" description="Acidic residues" evidence="5">
    <location>
        <begin position="59"/>
        <end position="70"/>
    </location>
</feature>
<feature type="compositionally biased region" description="Pro residues" evidence="5">
    <location>
        <begin position="1284"/>
        <end position="1294"/>
    </location>
</feature>
<feature type="compositionally biased region" description="Basic and acidic residues" evidence="5">
    <location>
        <begin position="71"/>
        <end position="87"/>
    </location>
</feature>
<evidence type="ECO:0000313" key="8">
    <source>
        <dbReference type="Proteomes" id="UP001303222"/>
    </source>
</evidence>
<feature type="region of interest" description="Disordered" evidence="5">
    <location>
        <begin position="1278"/>
        <end position="1298"/>
    </location>
</feature>
<evidence type="ECO:0000256" key="4">
    <source>
        <dbReference type="PROSITE-ProRule" id="PRU00134"/>
    </source>
</evidence>
<dbReference type="InterPro" id="IPR002893">
    <property type="entry name" value="Znf_MYND"/>
</dbReference>
<reference evidence="7" key="2">
    <citation type="submission" date="2023-06" db="EMBL/GenBank/DDBJ databases">
        <authorList>
            <consortium name="Lawrence Berkeley National Laboratory"/>
            <person name="Mondo S.J."/>
            <person name="Hensen N."/>
            <person name="Bonometti L."/>
            <person name="Westerberg I."/>
            <person name="Brannstrom I.O."/>
            <person name="Guillou S."/>
            <person name="Cros-Aarteil S."/>
            <person name="Calhoun S."/>
            <person name="Haridas S."/>
            <person name="Kuo A."/>
            <person name="Pangilinan J."/>
            <person name="Riley R."/>
            <person name="Labutti K."/>
            <person name="Andreopoulos B."/>
            <person name="Lipzen A."/>
            <person name="Chen C."/>
            <person name="Yanf M."/>
            <person name="Daum C."/>
            <person name="Ng V."/>
            <person name="Clum A."/>
            <person name="Steindorff A."/>
            <person name="Ohm R."/>
            <person name="Martin F."/>
            <person name="Silar P."/>
            <person name="Natvig D."/>
            <person name="Lalanne C."/>
            <person name="Gautier V."/>
            <person name="Ament-Velasquez S.L."/>
            <person name="Kruys A."/>
            <person name="Hutchinson M.I."/>
            <person name="Powell A.J."/>
            <person name="Barry K."/>
            <person name="Miller A.N."/>
            <person name="Grigoriev I.V."/>
            <person name="Debuchy R."/>
            <person name="Gladieux P."/>
            <person name="Thoren M.H."/>
            <person name="Johannesson H."/>
        </authorList>
    </citation>
    <scope>NUCLEOTIDE SEQUENCE</scope>
    <source>
        <strain evidence="7">CBS 626.80</strain>
    </source>
</reference>
<dbReference type="Pfam" id="PF01753">
    <property type="entry name" value="zf-MYND"/>
    <property type="match status" value="1"/>
</dbReference>
<name>A0AAN6NQK4_9PEZI</name>
<dbReference type="Pfam" id="PF14737">
    <property type="entry name" value="DUF4470"/>
    <property type="match status" value="1"/>
</dbReference>
<evidence type="ECO:0000313" key="7">
    <source>
        <dbReference type="EMBL" id="KAK3948027.1"/>
    </source>
</evidence>
<keyword evidence="2 4" id="KW-0863">Zinc-finger</keyword>
<dbReference type="Proteomes" id="UP001303222">
    <property type="component" value="Unassembled WGS sequence"/>
</dbReference>
<keyword evidence="8" id="KW-1185">Reference proteome</keyword>
<organism evidence="7 8">
    <name type="scientific">Pseudoneurospora amorphoporcata</name>
    <dbReference type="NCBI Taxonomy" id="241081"/>
    <lineage>
        <taxon>Eukaryota</taxon>
        <taxon>Fungi</taxon>
        <taxon>Dikarya</taxon>
        <taxon>Ascomycota</taxon>
        <taxon>Pezizomycotina</taxon>
        <taxon>Sordariomycetes</taxon>
        <taxon>Sordariomycetidae</taxon>
        <taxon>Sordariales</taxon>
        <taxon>Sordariaceae</taxon>
        <taxon>Pseudoneurospora</taxon>
    </lineage>
</organism>
<proteinExistence type="predicted"/>
<feature type="domain" description="MYND-type" evidence="6">
    <location>
        <begin position="1299"/>
        <end position="1343"/>
    </location>
</feature>
<evidence type="ECO:0000256" key="2">
    <source>
        <dbReference type="ARBA" id="ARBA00022771"/>
    </source>
</evidence>
<evidence type="ECO:0000256" key="1">
    <source>
        <dbReference type="ARBA" id="ARBA00022723"/>
    </source>
</evidence>
<evidence type="ECO:0000259" key="6">
    <source>
        <dbReference type="PROSITE" id="PS50865"/>
    </source>
</evidence>
<gene>
    <name evidence="7" type="ORF">QBC32DRAFT_373864</name>
</gene>
<feature type="region of interest" description="Disordered" evidence="5">
    <location>
        <begin position="25"/>
        <end position="91"/>
    </location>
</feature>
<keyword evidence="3" id="KW-0862">Zinc</keyword>
<accession>A0AAN6NQK4</accession>
<keyword evidence="1" id="KW-0479">Metal-binding</keyword>
<feature type="region of interest" description="Disordered" evidence="5">
    <location>
        <begin position="1332"/>
        <end position="1351"/>
    </location>
</feature>
<sequence length="1351" mass="151303">MLTPVGTGVLRYSYPMGDTPAVCLTQDIPPSFRVPVRSRAHHEEEGQETEAEEQKREEQDGEEKEEDENEGKEKKEKENEKSQKDTDNGNNQEEDLINILLLGCGDLRKILFTIHHDAGRRLDITCCDNERSIIARNILLLTLLIDMDSKSQTQPSFPLSPIHDLFPIYYHFYVTPRVASLVASQARKLSSDAMSSSLQAWHASTYGLGGLRFCDSHSLLRVREIWQCWARFNDDGDDDGDGDGHETKKAVVTDIKAKFQANLAATREMKTDDERVDNTGGRDGLVYTAIRSAAPAAALLDVDMPRHLNELHWRFWKFGRISSFHDTRAANKAARADKKEDTRVNPMFVTPESDGHVRMHWGLDPLLGFPLAEAYVRTEDEPEIWAAEGLNAQTKVLSLAMGTFAHWCQSFQQAWGAAGRRSGVVMRWFVGDAIAFGHSLQGLANTRGGIRKNSHWYHSRHGFLSLVLDGEDYNMKPGTSRTSYPAPLSFMVIDTSNLTDDLGALNVLIATSPLLKNNAAATIYTEMLTRYHRTYKQEADNLLCGPLSTVGLLLGDMDDGGAPERRSNHKLYTPASFAAFLKFIKSRAQVDDWTVTIEAVLALIEQEPPRQPHGDSEPVADYTPELRAWLHLFGVYKLEWNRLVPRWERLWQLRTWKSIPPVMCVTVVVPQEALPKVGRLEMENLRLGRPSFVECAISKPGVDDKSCHGFAAVQVGYGWPQNSNTRIRGPGSIFIVDPARAPGLEGECHLLVSFMVPTSVLLRDGKTSTVKVQFRRTPSTADYEGGQGGLGPGLTIYETPLHNYDQVVITQYMPKQRGIPTLHEFPTSVPPPDLQARTTIVGSIANTTGKITSLAARIRFTCPELNSRLANGYTARCRVVSPCAFLITLKGTPTARLCNMNSTKSDEPVPRSIEASIPQGGRTWESTFTFSFPLLSDVTEAELVTGPVSPANNFIELTVPVIRPENFRRIATASPSWIYPAVLPLPLSSPPVPISWSIPYLPCIDKLPVIDLEKIRKSSEPSWDGFKRWLDNYTRIYSDWEHRYMNARASVQENLLSAGESSCLHWKKMVRAMFMLFAGAAKRQITFVVCRKGQMRVEMVFYMSCVRLDMANRCLVLDGAVLVRTAETSRLMDVLEKMFKDGDVLTLASLADAEARIHVGAELDTKPIVCYFQTTPDAIQMWKEILPAYVERCRTWEHDPERCEYVHRAGETGVVSPMDVDEDESSVLCSCGNGQLPDNERVPSKVWEMIKRRLVRVAISPPFGCAFVEKPYLPEDIATVNNQAPPPPPPPRGPPKAVCRNCKREKRKDGGELDQTCPVCGGMKYCSRNCQRADSRRHKKEECPRGKGKKK</sequence>
<dbReference type="EMBL" id="MU859289">
    <property type="protein sequence ID" value="KAK3948027.1"/>
    <property type="molecule type" value="Genomic_DNA"/>
</dbReference>
<protein>
    <recommendedName>
        <fullName evidence="6">MYND-type domain-containing protein</fullName>
    </recommendedName>
</protein>
<dbReference type="PROSITE" id="PS01360">
    <property type="entry name" value="ZF_MYND_1"/>
    <property type="match status" value="1"/>
</dbReference>
<evidence type="ECO:0000256" key="5">
    <source>
        <dbReference type="SAM" id="MobiDB-lite"/>
    </source>
</evidence>
<evidence type="ECO:0000256" key="3">
    <source>
        <dbReference type="ARBA" id="ARBA00022833"/>
    </source>
</evidence>